<evidence type="ECO:0000313" key="3">
    <source>
        <dbReference type="EMBL" id="RVD89670.1"/>
    </source>
</evidence>
<feature type="domain" description="Clr5" evidence="2">
    <location>
        <begin position="23"/>
        <end position="73"/>
    </location>
</feature>
<dbReference type="EMBL" id="SAEB01000001">
    <property type="protein sequence ID" value="RVD89670.1"/>
    <property type="molecule type" value="Genomic_DNA"/>
</dbReference>
<dbReference type="InterPro" id="IPR011990">
    <property type="entry name" value="TPR-like_helical_dom_sf"/>
</dbReference>
<comment type="caution">
    <text evidence="3">The sequence shown here is derived from an EMBL/GenBank/DDBJ whole genome shotgun (WGS) entry which is preliminary data.</text>
</comment>
<dbReference type="GeneID" id="93582978"/>
<dbReference type="AlphaFoldDB" id="A0A437AFI4"/>
<protein>
    <recommendedName>
        <fullName evidence="2">Clr5 domain-containing protein</fullName>
    </recommendedName>
</protein>
<dbReference type="SUPFAM" id="SSF48452">
    <property type="entry name" value="TPR-like"/>
    <property type="match status" value="1"/>
</dbReference>
<organism evidence="3 4">
    <name type="scientific">Arthrobotrys flagrans</name>
    <name type="common">Nematode-trapping fungus</name>
    <name type="synonym">Trichothecium flagrans</name>
    <dbReference type="NCBI Taxonomy" id="97331"/>
    <lineage>
        <taxon>Eukaryota</taxon>
        <taxon>Fungi</taxon>
        <taxon>Dikarya</taxon>
        <taxon>Ascomycota</taxon>
        <taxon>Pezizomycotina</taxon>
        <taxon>Orbiliomycetes</taxon>
        <taxon>Orbiliales</taxon>
        <taxon>Orbiliaceae</taxon>
        <taxon>Arthrobotrys</taxon>
    </lineage>
</organism>
<feature type="region of interest" description="Disordered" evidence="1">
    <location>
        <begin position="127"/>
        <end position="157"/>
    </location>
</feature>
<feature type="compositionally biased region" description="Pro residues" evidence="1">
    <location>
        <begin position="214"/>
        <end position="224"/>
    </location>
</feature>
<evidence type="ECO:0000259" key="2">
    <source>
        <dbReference type="Pfam" id="PF14420"/>
    </source>
</evidence>
<evidence type="ECO:0000313" key="4">
    <source>
        <dbReference type="Proteomes" id="UP000283090"/>
    </source>
</evidence>
<dbReference type="InterPro" id="IPR025676">
    <property type="entry name" value="Clr5_dom"/>
</dbReference>
<reference evidence="3 4" key="1">
    <citation type="submission" date="2019-01" db="EMBL/GenBank/DDBJ databases">
        <title>Intercellular communication is required for trap formation in the nematode-trapping fungus Duddingtonia flagrans.</title>
        <authorList>
            <person name="Youssar L."/>
            <person name="Wernet V."/>
            <person name="Hensel N."/>
            <person name="Hildebrandt H.-G."/>
            <person name="Fischer R."/>
        </authorList>
    </citation>
    <scope>NUCLEOTIDE SEQUENCE [LARGE SCALE GENOMIC DNA]</scope>
    <source>
        <strain evidence="3 4">CBS H-5679</strain>
    </source>
</reference>
<dbReference type="Proteomes" id="UP000283090">
    <property type="component" value="Unassembled WGS sequence"/>
</dbReference>
<feature type="region of interest" description="Disordered" evidence="1">
    <location>
        <begin position="205"/>
        <end position="230"/>
    </location>
</feature>
<dbReference type="OrthoDB" id="5282994at2759"/>
<sequence length="751" mass="85171">MSKFSSFKLYDGAKVQKRAYRRNEVWDEHKDFILDLVQRGEKQRNILEALKTERGFNTNLNQLKSKLGIWGVSNKNLAKKQRKWIYLMNRRRQAEGKETVFYFGDTGQEVTESQLGSIVKGGEREFSAMGNIPASPGELEMVTPPPMASGDEDAEDEAIAERHTEQVDNPNVKVAESPIANASPSTLPTDSPAISQVSIEDVQLGTPPATVNEPQPPDPAPDPEPTTELPSTFENIYRKVLHSLESFHLAANSSAAAADNLSPVNATNGSWSVPPDDHATELAEWMEDIYNDAERFVKIVHHAVENSSVSFAVCRDVIISQWIEHYDEDPLPYHISSAIVNGIPLKPVVNGWEDSPVIKLATGPEWMGTSSDPVIQRNTWFPADDPPERVLAEEEWERIDYLFTKYYHKLKKFSDKIARSDGEADFVVAFRQRAAHLQKLRSLFGEFNYYTIMALEGFADICFLIDTIPNDDVLFIYERAKKAFETFGLTYHESALDLYRQLGVTLTEKRNYLGALEANTAAYKIANFRWGFESVECIEFIADIAVSNFQLGYPDGGYYVLRKGLTHIQSIASKASADDHWTHYLLGKALIYIAKVCKSVGRQDAATRIGRFSIQQFMTYKTKYTGTDLSNSGWAPRYMGDAFLLLKDYENAAKMFQSSFEVYSDYYGQRDKRTIDAIKDLCKSMRRRGLIMYTVPILERTLMLRSTSGHDQEEDEIGFEIWMRYMETVIQVNGRGGELMDLRKRLQLTDA</sequence>
<dbReference type="VEuPathDB" id="FungiDB:DFL_000667"/>
<dbReference type="Pfam" id="PF14420">
    <property type="entry name" value="Clr5"/>
    <property type="match status" value="1"/>
</dbReference>
<name>A0A437AFI4_ARTFL</name>
<dbReference type="Gene3D" id="1.25.40.10">
    <property type="entry name" value="Tetratricopeptide repeat domain"/>
    <property type="match status" value="1"/>
</dbReference>
<dbReference type="RefSeq" id="XP_067495214.1">
    <property type="nucleotide sequence ID" value="XM_067636133.1"/>
</dbReference>
<proteinExistence type="predicted"/>
<accession>A0A437AFI4</accession>
<gene>
    <name evidence="3" type="ORF">DFL_000667</name>
</gene>
<keyword evidence="4" id="KW-1185">Reference proteome</keyword>
<evidence type="ECO:0000256" key="1">
    <source>
        <dbReference type="SAM" id="MobiDB-lite"/>
    </source>
</evidence>